<dbReference type="GO" id="GO:0015675">
    <property type="term" value="P:nickel cation transport"/>
    <property type="evidence" value="ECO:0007669"/>
    <property type="project" value="UniProtKB-KW"/>
</dbReference>
<evidence type="ECO:0000256" key="4">
    <source>
        <dbReference type="ARBA" id="ARBA00022452"/>
    </source>
</evidence>
<dbReference type="InterPro" id="IPR000531">
    <property type="entry name" value="Beta-barrel_TonB"/>
</dbReference>
<dbReference type="GO" id="GO:0015344">
    <property type="term" value="F:siderophore uptake transmembrane transporter activity"/>
    <property type="evidence" value="ECO:0007669"/>
    <property type="project" value="TreeGrafter"/>
</dbReference>
<evidence type="ECO:0000256" key="7">
    <source>
        <dbReference type="ARBA" id="ARBA00022692"/>
    </source>
</evidence>
<comment type="caution">
    <text evidence="22">The sequence shown here is derived from an EMBL/GenBank/DDBJ whole genome shotgun (WGS) entry which is preliminary data.</text>
</comment>
<feature type="domain" description="Secretin/TonB short N-terminal" evidence="21">
    <location>
        <begin position="72"/>
        <end position="123"/>
    </location>
</feature>
<evidence type="ECO:0000256" key="1">
    <source>
        <dbReference type="ARBA" id="ARBA00004571"/>
    </source>
</evidence>
<keyword evidence="12 20" id="KW-0798">TonB box</keyword>
<keyword evidence="6" id="KW-0533">Nickel</keyword>
<dbReference type="InterPro" id="IPR011662">
    <property type="entry name" value="Secretin/TonB_short_N"/>
</dbReference>
<dbReference type="Gene3D" id="2.170.130.10">
    <property type="entry name" value="TonB-dependent receptor, plug domain"/>
    <property type="match status" value="1"/>
</dbReference>
<dbReference type="GO" id="GO:0006829">
    <property type="term" value="P:zinc ion transport"/>
    <property type="evidence" value="ECO:0007669"/>
    <property type="project" value="UniProtKB-KW"/>
</dbReference>
<keyword evidence="11" id="KW-0406">Ion transport</keyword>
<dbReference type="Gene3D" id="3.55.50.30">
    <property type="match status" value="1"/>
</dbReference>
<evidence type="ECO:0000256" key="20">
    <source>
        <dbReference type="RuleBase" id="RU003357"/>
    </source>
</evidence>
<keyword evidence="7 19" id="KW-0812">Transmembrane</keyword>
<dbReference type="GO" id="GO:0009279">
    <property type="term" value="C:cell outer membrane"/>
    <property type="evidence" value="ECO:0007669"/>
    <property type="project" value="UniProtKB-SubCell"/>
</dbReference>
<dbReference type="Proteomes" id="UP000315235">
    <property type="component" value="Unassembled WGS sequence"/>
</dbReference>
<dbReference type="InterPro" id="IPR039426">
    <property type="entry name" value="TonB-dep_rcpt-like"/>
</dbReference>
<keyword evidence="14 19" id="KW-0472">Membrane</keyword>
<dbReference type="Pfam" id="PF07715">
    <property type="entry name" value="Plug"/>
    <property type="match status" value="1"/>
</dbReference>
<evidence type="ECO:0000256" key="9">
    <source>
        <dbReference type="ARBA" id="ARBA00022906"/>
    </source>
</evidence>
<evidence type="ECO:0000256" key="10">
    <source>
        <dbReference type="ARBA" id="ARBA00023004"/>
    </source>
</evidence>
<dbReference type="OrthoDB" id="127311at2"/>
<organism evidence="22 23">
    <name type="scientific">Pseudomonas mangiferae</name>
    <dbReference type="NCBI Taxonomy" id="2593654"/>
    <lineage>
        <taxon>Bacteria</taxon>
        <taxon>Pseudomonadati</taxon>
        <taxon>Pseudomonadota</taxon>
        <taxon>Gammaproteobacteria</taxon>
        <taxon>Pseudomonadales</taxon>
        <taxon>Pseudomonadaceae</taxon>
        <taxon>Pseudomonas</taxon>
    </lineage>
</organism>
<dbReference type="GO" id="GO:0015891">
    <property type="term" value="P:siderophore transport"/>
    <property type="evidence" value="ECO:0007669"/>
    <property type="project" value="InterPro"/>
</dbReference>
<dbReference type="RefSeq" id="WP_143490147.1">
    <property type="nucleotide sequence ID" value="NZ_VJOY01000021.1"/>
</dbReference>
<dbReference type="Pfam" id="PF00593">
    <property type="entry name" value="TonB_dep_Rec_b-barrel"/>
    <property type="match status" value="1"/>
</dbReference>
<dbReference type="SMART" id="SM00965">
    <property type="entry name" value="STN"/>
    <property type="match status" value="1"/>
</dbReference>
<evidence type="ECO:0000256" key="2">
    <source>
        <dbReference type="ARBA" id="ARBA00009810"/>
    </source>
</evidence>
<evidence type="ECO:0000313" key="22">
    <source>
        <dbReference type="EMBL" id="TRX73069.1"/>
    </source>
</evidence>
<evidence type="ECO:0000256" key="6">
    <source>
        <dbReference type="ARBA" id="ARBA00022596"/>
    </source>
</evidence>
<dbReference type="GO" id="GO:0038023">
    <property type="term" value="F:signaling receptor activity"/>
    <property type="evidence" value="ECO:0007669"/>
    <property type="project" value="InterPro"/>
</dbReference>
<comment type="function">
    <text evidence="17">Transports the metallophore pseudopaline, which is involved in the acquisition of nickel and zinc, and thus enables bacterial growth inside the host, where metal access is limited. Is probably involved in the import of pseudopaline-metal complexes.</text>
</comment>
<dbReference type="AlphaFoldDB" id="A0A553GUB6"/>
<evidence type="ECO:0000256" key="17">
    <source>
        <dbReference type="ARBA" id="ARBA00056786"/>
    </source>
</evidence>
<evidence type="ECO:0000259" key="21">
    <source>
        <dbReference type="SMART" id="SM00965"/>
    </source>
</evidence>
<dbReference type="NCBIfam" id="TIGR01783">
    <property type="entry name" value="TonB-siderophor"/>
    <property type="match status" value="1"/>
</dbReference>
<proteinExistence type="inferred from homology"/>
<keyword evidence="3 19" id="KW-0813">Transport</keyword>
<dbReference type="PANTHER" id="PTHR32552">
    <property type="entry name" value="FERRICHROME IRON RECEPTOR-RELATED"/>
    <property type="match status" value="1"/>
</dbReference>
<keyword evidence="5" id="KW-0410">Iron transport</keyword>
<keyword evidence="15 22" id="KW-0675">Receptor</keyword>
<dbReference type="CDD" id="cd01347">
    <property type="entry name" value="ligand_gated_channel"/>
    <property type="match status" value="1"/>
</dbReference>
<dbReference type="InterPro" id="IPR010105">
    <property type="entry name" value="TonB_sidphr_rcpt"/>
</dbReference>
<evidence type="ECO:0000256" key="15">
    <source>
        <dbReference type="ARBA" id="ARBA00023170"/>
    </source>
</evidence>
<comment type="subcellular location">
    <subcellularLocation>
        <location evidence="1 19">Cell outer membrane</location>
        <topology evidence="1 19">Multi-pass membrane protein</topology>
    </subcellularLocation>
</comment>
<evidence type="ECO:0000256" key="5">
    <source>
        <dbReference type="ARBA" id="ARBA00022496"/>
    </source>
</evidence>
<evidence type="ECO:0000256" key="14">
    <source>
        <dbReference type="ARBA" id="ARBA00023136"/>
    </source>
</evidence>
<gene>
    <name evidence="22" type="ORF">FM069_19865</name>
</gene>
<dbReference type="EMBL" id="VJOY01000021">
    <property type="protein sequence ID" value="TRX73069.1"/>
    <property type="molecule type" value="Genomic_DNA"/>
</dbReference>
<keyword evidence="9" id="KW-0864">Zinc transport</keyword>
<sequence length="814" mass="87543">MSLSSAAAGHSRFLLAPAAVAVRQGLLLGLLSAGLPFAAAPALAATAEQGGYAIPAGPLSGALASFAEQAGVSVSLPPGLAAGKRSAGLSGHWSVADGLRHLLQGTGLDALPSGEGVYRVREAPSVGSAVELGATDVHANGQSATGPVDGYLAERSAAGTKTDTPLTRTAQSVSVVTRDQMDDQAVANVAQALRYSSGVFSEYRGSSRRVDEVFVRGFGYAPTYLDGLSFGGESRSQIDPWMLERVELIHGPASVLYGQANPGGLLSMVSKRPSVEARNAVQLAAGSDSLVRGAFDLNGRLSEDGTLLYRLNGVLSKGQAEVDHVDEERRAIAPALTWQPDENTSLTLLGYYQHDPEAGYRNFWPTEGVANDGRYGRLSRHFDVGDPHFYVSRREESALGYQFEHRFNDTLTVRQNLRYLEERGRYRQMVFMSASADGRYLQRAPSESREDLRQFVVDNQMQLDLQTGPLNHTVLAGVDYKRTHLDTDTARDQDWRGRYLLDVRNPVYGVPVGPLTMIADDTQRADQLGGYLQDQIEMDGWNLMLGGRHDRSEIRTDNNLGGSRVTVKDDKVTGRAGLLYAFDNGLSPYVSYSTSFEPELSSGAPGSAPFKPTTGKQAEVGLKYQPPGTDSLFTLSGFDLRQRNVSAWDSNLGYNVQNGEVRSRGVEFEARGRVGESLDLVGSYTYLKPEVTETAQAGVEGKQPARQPNHLAALWGSYHLDGLGLAGLTVGGGARYVGSSFGDARNTYKVDAVTLFDAMLGYDLDHLAPALKGTSLQLNASNLTDKRYAASCASVDSCFYGASRTVTASVNYAW</sequence>
<keyword evidence="4 19" id="KW-1134">Transmembrane beta strand</keyword>
<dbReference type="PANTHER" id="PTHR32552:SF68">
    <property type="entry name" value="FERRICHROME OUTER MEMBRANE TRANSPORTER_PHAGE RECEPTOR"/>
    <property type="match status" value="1"/>
</dbReference>
<dbReference type="FunFam" id="2.40.170.20:FF:000005">
    <property type="entry name" value="TonB-dependent siderophore receptor"/>
    <property type="match status" value="1"/>
</dbReference>
<keyword evidence="9" id="KW-0862">Zinc</keyword>
<accession>A0A553GUB6</accession>
<comment type="similarity">
    <text evidence="2 19 20">Belongs to the TonB-dependent receptor family.</text>
</comment>
<evidence type="ECO:0000256" key="19">
    <source>
        <dbReference type="PROSITE-ProRule" id="PRU01360"/>
    </source>
</evidence>
<keyword evidence="8" id="KW-0732">Signal</keyword>
<evidence type="ECO:0000256" key="13">
    <source>
        <dbReference type="ARBA" id="ARBA00023112"/>
    </source>
</evidence>
<dbReference type="InterPro" id="IPR012910">
    <property type="entry name" value="Plug_dom"/>
</dbReference>
<evidence type="ECO:0000256" key="11">
    <source>
        <dbReference type="ARBA" id="ARBA00023065"/>
    </source>
</evidence>
<evidence type="ECO:0000256" key="18">
    <source>
        <dbReference type="ARBA" id="ARBA00072467"/>
    </source>
</evidence>
<dbReference type="SUPFAM" id="SSF56935">
    <property type="entry name" value="Porins"/>
    <property type="match status" value="1"/>
</dbReference>
<evidence type="ECO:0000313" key="23">
    <source>
        <dbReference type="Proteomes" id="UP000315235"/>
    </source>
</evidence>
<dbReference type="Gene3D" id="2.40.170.20">
    <property type="entry name" value="TonB-dependent receptor, beta-barrel domain"/>
    <property type="match status" value="1"/>
</dbReference>
<evidence type="ECO:0000256" key="3">
    <source>
        <dbReference type="ARBA" id="ARBA00022448"/>
    </source>
</evidence>
<name>A0A553GUB6_9PSED</name>
<evidence type="ECO:0000256" key="12">
    <source>
        <dbReference type="ARBA" id="ARBA00023077"/>
    </source>
</evidence>
<dbReference type="InterPro" id="IPR037066">
    <property type="entry name" value="Plug_dom_sf"/>
</dbReference>
<dbReference type="InterPro" id="IPR036942">
    <property type="entry name" value="Beta-barrel_TonB_sf"/>
</dbReference>
<reference evidence="22 23" key="1">
    <citation type="submission" date="2019-07" db="EMBL/GenBank/DDBJ databases">
        <title>Pseudomonas mangiferae sp. nov., isolated from bark of mango tree in Thailand.</title>
        <authorList>
            <person name="Srisuk N."/>
            <person name="Anurat P."/>
        </authorList>
    </citation>
    <scope>NUCLEOTIDE SEQUENCE [LARGE SCALE GENOMIC DNA]</scope>
    <source>
        <strain evidence="22 23">DMKU_BBB3-04</strain>
    </source>
</reference>
<keyword evidence="10" id="KW-0408">Iron</keyword>
<keyword evidence="23" id="KW-1185">Reference proteome</keyword>
<evidence type="ECO:0000256" key="16">
    <source>
        <dbReference type="ARBA" id="ARBA00023237"/>
    </source>
</evidence>
<protein>
    <recommendedName>
        <fullName evidence="18">Metal-pseudopaline receptor CntO</fullName>
    </recommendedName>
</protein>
<keyword evidence="16 19" id="KW-0998">Cell outer membrane</keyword>
<keyword evidence="13" id="KW-0921">Nickel transport</keyword>
<dbReference type="FunFam" id="2.170.130.10:FF:000001">
    <property type="entry name" value="Catecholate siderophore TonB-dependent receptor"/>
    <property type="match status" value="1"/>
</dbReference>
<dbReference type="PROSITE" id="PS52016">
    <property type="entry name" value="TONB_DEPENDENT_REC_3"/>
    <property type="match status" value="1"/>
</dbReference>
<evidence type="ECO:0000256" key="8">
    <source>
        <dbReference type="ARBA" id="ARBA00022729"/>
    </source>
</evidence>